<dbReference type="AlphaFoldDB" id="A0A9P6CEM7"/>
<comment type="caution">
    <text evidence="2">The sequence shown here is derived from an EMBL/GenBank/DDBJ whole genome shotgun (WGS) entry which is preliminary data.</text>
</comment>
<feature type="region of interest" description="Disordered" evidence="1">
    <location>
        <begin position="300"/>
        <end position="416"/>
    </location>
</feature>
<name>A0A9P6CEM7_9AGAR</name>
<dbReference type="EMBL" id="MU150319">
    <property type="protein sequence ID" value="KAF9459325.1"/>
    <property type="molecule type" value="Genomic_DNA"/>
</dbReference>
<sequence>MKKTVIKRRKRVPAAAGANTSPGGRISDQAAAETLIAVGRASLGGGGSGTGGEDSDAEGEIDEEQQPPRKRRATRKSRGVVAPSARRTRSSAGDKEEVEEDGEETSASIGRDRPRKRSQNGWADGGSGRSASPQHSQHLGQQLHRVSSRGHIQHHQAHHPHIDYQQQMMHRSSPFAVSSGFDLPPLGASGLGPFAGLGLIGGGAPSSYIRSGSNAPSRTHSPLAGGAGGPTYPVPGGYYGDVSGMMGLINMGGMSNGGVPSVAELERHYYELHEQKRRMEEMVERTEKLMLGVKRGIDEMRGTGQSRQGSPTQQATQLQQQGSPLARGQGQPQPQAQQQQQQHLPQQGEQQPQQQSPQQQQQEVPPSTSPSLGSMGAPAVPLARPAQGGERRDSVWPVVDPTQAPTAPALGTPMQT</sequence>
<feature type="compositionally biased region" description="Basic residues" evidence="1">
    <location>
        <begin position="146"/>
        <end position="158"/>
    </location>
</feature>
<feature type="compositionally biased region" description="Low complexity" evidence="1">
    <location>
        <begin position="308"/>
        <end position="362"/>
    </location>
</feature>
<proteinExistence type="predicted"/>
<gene>
    <name evidence="2" type="ORF">BDZ94DRAFT_1268649</name>
</gene>
<evidence type="ECO:0000256" key="1">
    <source>
        <dbReference type="SAM" id="MobiDB-lite"/>
    </source>
</evidence>
<accession>A0A9P6CEM7</accession>
<feature type="compositionally biased region" description="Basic residues" evidence="1">
    <location>
        <begin position="1"/>
        <end position="12"/>
    </location>
</feature>
<protein>
    <submittedName>
        <fullName evidence="2">Uncharacterized protein</fullName>
    </submittedName>
</protein>
<dbReference type="Proteomes" id="UP000807353">
    <property type="component" value="Unassembled WGS sequence"/>
</dbReference>
<feature type="compositionally biased region" description="Polar residues" evidence="1">
    <location>
        <begin position="363"/>
        <end position="372"/>
    </location>
</feature>
<reference evidence="2" key="1">
    <citation type="submission" date="2020-11" db="EMBL/GenBank/DDBJ databases">
        <authorList>
            <consortium name="DOE Joint Genome Institute"/>
            <person name="Ahrendt S."/>
            <person name="Riley R."/>
            <person name="Andreopoulos W."/>
            <person name="Labutti K."/>
            <person name="Pangilinan J."/>
            <person name="Ruiz-Duenas F.J."/>
            <person name="Barrasa J.M."/>
            <person name="Sanchez-Garcia M."/>
            <person name="Camarero S."/>
            <person name="Miyauchi S."/>
            <person name="Serrano A."/>
            <person name="Linde D."/>
            <person name="Babiker R."/>
            <person name="Drula E."/>
            <person name="Ayuso-Fernandez I."/>
            <person name="Pacheco R."/>
            <person name="Padilla G."/>
            <person name="Ferreira P."/>
            <person name="Barriuso J."/>
            <person name="Kellner H."/>
            <person name="Castanera R."/>
            <person name="Alfaro M."/>
            <person name="Ramirez L."/>
            <person name="Pisabarro A.G."/>
            <person name="Kuo A."/>
            <person name="Tritt A."/>
            <person name="Lipzen A."/>
            <person name="He G."/>
            <person name="Yan M."/>
            <person name="Ng V."/>
            <person name="Cullen D."/>
            <person name="Martin F."/>
            <person name="Rosso M.-N."/>
            <person name="Henrissat B."/>
            <person name="Hibbett D."/>
            <person name="Martinez A.T."/>
            <person name="Grigoriev I.V."/>
        </authorList>
    </citation>
    <scope>NUCLEOTIDE SEQUENCE</scope>
    <source>
        <strain evidence="2">CBS 247.69</strain>
    </source>
</reference>
<feature type="compositionally biased region" description="Polar residues" evidence="1">
    <location>
        <begin position="129"/>
        <end position="140"/>
    </location>
</feature>
<feature type="compositionally biased region" description="Polar residues" evidence="1">
    <location>
        <begin position="210"/>
        <end position="220"/>
    </location>
</feature>
<feature type="compositionally biased region" description="Acidic residues" evidence="1">
    <location>
        <begin position="53"/>
        <end position="65"/>
    </location>
</feature>
<feature type="region of interest" description="Disordered" evidence="1">
    <location>
        <begin position="1"/>
        <end position="158"/>
    </location>
</feature>
<dbReference type="OrthoDB" id="515401at2759"/>
<evidence type="ECO:0000313" key="3">
    <source>
        <dbReference type="Proteomes" id="UP000807353"/>
    </source>
</evidence>
<evidence type="ECO:0000313" key="2">
    <source>
        <dbReference type="EMBL" id="KAF9459325.1"/>
    </source>
</evidence>
<keyword evidence="3" id="KW-1185">Reference proteome</keyword>
<feature type="compositionally biased region" description="Gly residues" evidence="1">
    <location>
        <begin position="42"/>
        <end position="52"/>
    </location>
</feature>
<organism evidence="2 3">
    <name type="scientific">Collybia nuda</name>
    <dbReference type="NCBI Taxonomy" id="64659"/>
    <lineage>
        <taxon>Eukaryota</taxon>
        <taxon>Fungi</taxon>
        <taxon>Dikarya</taxon>
        <taxon>Basidiomycota</taxon>
        <taxon>Agaricomycotina</taxon>
        <taxon>Agaricomycetes</taxon>
        <taxon>Agaricomycetidae</taxon>
        <taxon>Agaricales</taxon>
        <taxon>Tricholomatineae</taxon>
        <taxon>Clitocybaceae</taxon>
        <taxon>Collybia</taxon>
    </lineage>
</organism>
<feature type="compositionally biased region" description="Basic residues" evidence="1">
    <location>
        <begin position="68"/>
        <end position="78"/>
    </location>
</feature>
<feature type="region of interest" description="Disordered" evidence="1">
    <location>
        <begin position="210"/>
        <end position="231"/>
    </location>
</feature>